<dbReference type="PANTHER" id="PTHR24346">
    <property type="entry name" value="MAP/MICROTUBULE AFFINITY-REGULATING KINASE"/>
    <property type="match status" value="1"/>
</dbReference>
<dbReference type="SMART" id="SM00220">
    <property type="entry name" value="S_TKc"/>
    <property type="match status" value="1"/>
</dbReference>
<dbReference type="InterPro" id="IPR011009">
    <property type="entry name" value="Kinase-like_dom_sf"/>
</dbReference>
<gene>
    <name evidence="4" type="ORF">ECRASSUSDP1_LOCUS6518</name>
</gene>
<dbReference type="PANTHER" id="PTHR24346:SF30">
    <property type="entry name" value="MATERNAL EMBRYONIC LEUCINE ZIPPER KINASE"/>
    <property type="match status" value="1"/>
</dbReference>
<keyword evidence="2" id="KW-0067">ATP-binding</keyword>
<evidence type="ECO:0000313" key="4">
    <source>
        <dbReference type="EMBL" id="CAI2365168.1"/>
    </source>
</evidence>
<dbReference type="PROSITE" id="PS00108">
    <property type="entry name" value="PROTEIN_KINASE_ST"/>
    <property type="match status" value="1"/>
</dbReference>
<dbReference type="GO" id="GO:0005524">
    <property type="term" value="F:ATP binding"/>
    <property type="evidence" value="ECO:0007669"/>
    <property type="project" value="UniProtKB-KW"/>
</dbReference>
<keyword evidence="5" id="KW-1185">Reference proteome</keyword>
<dbReference type="InterPro" id="IPR008271">
    <property type="entry name" value="Ser/Thr_kinase_AS"/>
</dbReference>
<proteinExistence type="predicted"/>
<evidence type="ECO:0000256" key="1">
    <source>
        <dbReference type="ARBA" id="ARBA00022741"/>
    </source>
</evidence>
<evidence type="ECO:0000313" key="5">
    <source>
        <dbReference type="Proteomes" id="UP001295684"/>
    </source>
</evidence>
<dbReference type="GO" id="GO:0035556">
    <property type="term" value="P:intracellular signal transduction"/>
    <property type="evidence" value="ECO:0007669"/>
    <property type="project" value="TreeGrafter"/>
</dbReference>
<dbReference type="EMBL" id="CAMPGE010006323">
    <property type="protein sequence ID" value="CAI2365168.1"/>
    <property type="molecule type" value="Genomic_DNA"/>
</dbReference>
<organism evidence="4 5">
    <name type="scientific">Euplotes crassus</name>
    <dbReference type="NCBI Taxonomy" id="5936"/>
    <lineage>
        <taxon>Eukaryota</taxon>
        <taxon>Sar</taxon>
        <taxon>Alveolata</taxon>
        <taxon>Ciliophora</taxon>
        <taxon>Intramacronucleata</taxon>
        <taxon>Spirotrichea</taxon>
        <taxon>Hypotrichia</taxon>
        <taxon>Euplotida</taxon>
        <taxon>Euplotidae</taxon>
        <taxon>Moneuplotes</taxon>
    </lineage>
</organism>
<name>A0AAD1UH35_EUPCR</name>
<protein>
    <recommendedName>
        <fullName evidence="3">Protein kinase domain-containing protein</fullName>
    </recommendedName>
</protein>
<dbReference type="PROSITE" id="PS50011">
    <property type="entry name" value="PROTEIN_KINASE_DOM"/>
    <property type="match status" value="1"/>
</dbReference>
<dbReference type="InterPro" id="IPR000719">
    <property type="entry name" value="Prot_kinase_dom"/>
</dbReference>
<dbReference type="SUPFAM" id="SSF56112">
    <property type="entry name" value="Protein kinase-like (PK-like)"/>
    <property type="match status" value="1"/>
</dbReference>
<accession>A0AAD1UH35</accession>
<dbReference type="Gene3D" id="1.10.510.10">
    <property type="entry name" value="Transferase(Phosphotransferase) domain 1"/>
    <property type="match status" value="1"/>
</dbReference>
<feature type="domain" description="Protein kinase" evidence="3">
    <location>
        <begin position="16"/>
        <end position="296"/>
    </location>
</feature>
<keyword evidence="1" id="KW-0547">Nucleotide-binding</keyword>
<dbReference type="AlphaFoldDB" id="A0AAD1UH35"/>
<reference evidence="4" key="1">
    <citation type="submission" date="2023-07" db="EMBL/GenBank/DDBJ databases">
        <authorList>
            <consortium name="AG Swart"/>
            <person name="Singh M."/>
            <person name="Singh A."/>
            <person name="Seah K."/>
            <person name="Emmerich C."/>
        </authorList>
    </citation>
    <scope>NUCLEOTIDE SEQUENCE</scope>
    <source>
        <strain evidence="4">DP1</strain>
    </source>
</reference>
<dbReference type="GO" id="GO:0004674">
    <property type="term" value="F:protein serine/threonine kinase activity"/>
    <property type="evidence" value="ECO:0007669"/>
    <property type="project" value="TreeGrafter"/>
</dbReference>
<dbReference type="GO" id="GO:0005737">
    <property type="term" value="C:cytoplasm"/>
    <property type="evidence" value="ECO:0007669"/>
    <property type="project" value="TreeGrafter"/>
</dbReference>
<dbReference type="Proteomes" id="UP001295684">
    <property type="component" value="Unassembled WGS sequence"/>
</dbReference>
<sequence length="473" mass="53726">MELPKTLTGYSISGDFTLIQELGGGASGMVFLAMASSPHSDECDEPMQQLVTIKLLKPDILDKSNIDMFQREAEIMHALDHQHVAKFYEYNREMELTLPNGTVAPAVAIVQEYCDSGDLFEFISFTGMFHENLARYFFKQLCNAILHLQAMGFSHRDLKCENLMLNSEFELKIIDFGFSAIFNKSSTQLGTDCYLAPEIRAGGEYTGSAVDIFNIGVILFVMVTQKNPFFKAERSDPYYKAIVYQQAANFWSEHAKESPDAIAELSEPLKDLVFLLLQEDPVKRLSISEIMQHEWMAGPTPTQDEIKDEFTKRYNNYSQDEMISNISTQEDYDISPDDLDANNYHRGLGSEDDDDTHLVVREAKPYSHQTRKLSQFFSKSDVEVLFRNLTHFVDGVASKHKFSKSCYGVNFETINDDSVQVDVTVNILKVPDEEMHCVQMIRNDGNSIAFGDIYRKMKDLFAGHADTIYEPSS</sequence>
<comment type="caution">
    <text evidence="4">The sequence shown here is derived from an EMBL/GenBank/DDBJ whole genome shotgun (WGS) entry which is preliminary data.</text>
</comment>
<dbReference type="Pfam" id="PF00069">
    <property type="entry name" value="Pkinase"/>
    <property type="match status" value="1"/>
</dbReference>
<evidence type="ECO:0000259" key="3">
    <source>
        <dbReference type="PROSITE" id="PS50011"/>
    </source>
</evidence>
<evidence type="ECO:0000256" key="2">
    <source>
        <dbReference type="ARBA" id="ARBA00022840"/>
    </source>
</evidence>